<keyword evidence="7" id="KW-0732">Signal</keyword>
<evidence type="ECO:0000256" key="11">
    <source>
        <dbReference type="SAM" id="MobiDB-lite"/>
    </source>
</evidence>
<evidence type="ECO:0000256" key="4">
    <source>
        <dbReference type="ARBA" id="ARBA00022448"/>
    </source>
</evidence>
<feature type="domain" description="Trimeric autotransporter adhesin YadA-like stalk" evidence="14">
    <location>
        <begin position="2664"/>
        <end position="2704"/>
    </location>
</feature>
<dbReference type="Pfam" id="PF05658">
    <property type="entry name" value="YadA_head"/>
    <property type="match status" value="11"/>
</dbReference>
<evidence type="ECO:0000256" key="1">
    <source>
        <dbReference type="ARBA" id="ARBA00004241"/>
    </source>
</evidence>
<keyword evidence="9" id="KW-0472">Membrane</keyword>
<dbReference type="eggNOG" id="COG5295">
    <property type="taxonomic scope" value="Bacteria"/>
</dbReference>
<dbReference type="Pfam" id="PF05662">
    <property type="entry name" value="YadA_stalk"/>
    <property type="match status" value="7"/>
</dbReference>
<dbReference type="STRING" id="500635.MITSMUL_03636"/>
<feature type="domain" description="Trimeric autotransporter adhesin YadA-like C-terminal membrane anchor" evidence="12">
    <location>
        <begin position="3794"/>
        <end position="3848"/>
    </location>
</feature>
<comment type="similarity">
    <text evidence="3">Belongs to the autotransporter-2 (AT-2) (TC 1.B.40) family.</text>
</comment>
<keyword evidence="4" id="KW-0813">Transport</keyword>
<sequence>MVTMNRVYKVIYNRARNLYQVVSEIVHSRGKTKSLTAQHRHDRLTTSILIALFAMGTSLPVGWAAGTTTTATDPTTVEDAKVDASNLSGENKTAWRTALGGGKVAADDVKLIAGQDIYKELRPIAATSERLTYVSPDNSTADNLKNLDIQLGTNTTAISTLNTTIGTITSGTTVAGNLSKLDTQVKNNAAGLSALSNTVSTNNTNLNTKITFITSDITSLKDLSNITDAGRKVITGLSTIITQGDRVTITSTSDATTGQTTYTISANNDGTIISGDTNLVSGGTMYKELRPASGQYIRADQSTAKNLISLDQNLLNVVNALGLDADDTSKSYTSKLNKYFKVNPEITTNNDNTKTYAADAAANGTNSVAIGPSAQAGEKTKDATTSATTVTGGTSSTAIGDRAKANGDQSVALGYNSQVLNASGSTTAISGSTAIGNGAKVEGGSDSTALGTGATVDTASNAMAFGKGATINKTATSGVAIGNGAVTGSEDTTKTVDNVTYNIKAAGGVDSVAIGTNASSAGNTSIALGKGAAIENDTDGNYQAVVKSDDVAIGTGAKTSASDSSTAIGKSATVSQSTDAMAIGSSATVGASSNNAMALGKGAAVSSGAADSIAMGTSAKTVSADTIAIGQDTSATGANSVVIGKGATTTVEGGNAIGLSSTASGSSTAIGQSATANNYNAVAIGNKATANADKSISLGYEAGVDTSEGKGETQNAGSLIAIGTSSGNNVSGMQNVAIGEGAGSNVKSSYNIAIGTQAGYGINYASDDKSQNGYNVSIGYNANYQKNSANIMYSTALGNEANASNYAVAIGDKAKASGTYSLALGDTAQANDTESIAFGHNASASDGNIAIGNGSSAPAVSTLGTVKAVTVDGTTVNYVYDANGNQFKSAFTYKPLQADSHYISVGNSTLTRRISNVADGVFDSDAATVGQLNSLNELLQATDTKVGLTKDYFEQKFTDLNTTIDSSKTHYFSISESSDNLSGNKDNTGATSNKADAMAIGPNANATNVKSLAVGNNVYATGLRSIAIGTAPNPTTDAAGKTTTHNTSAEGENSIALGTSTTAQADNSVAIGTRAQTYTTDTKSGKTGARSVAIGNLATTAGDESVALGYSATVKYNYGTAIGKEALSSGVDAVAIGKGSKAYSTDSMAIGQDNTVIGNNVYGLGSSNSFSGEWESIIQSGVSGYKNTITSVSDQDTTNALTGIYLTGNSNTLNQNVKYNVMQDITVQGSSNTIDGGAGGTSSHQNTLSQIAIVGSGNTVQGKSSDDGKTNNIKDVTILGYNNTVDANKDTTVDFSNTQILGSNVTATLGNSVYLGNHAAYVQPNGPAQDAIDAARTKADTAAEASDEYKAAATDEDKATIKAQYEAKYLYKLRVQAMEAKGTTAGMNSYNTDETYGNGTSYTYAGSNPTGAITVGSAGAERRIQNVAAGLVSATSTDAVNGSQLYALTRQIRFGGDNSTFGKTTAADDQNVVARGSNETISITGGSDAVTASTTDGTTTYTVDAAKLTGNNIAVIADKDANALHVQLASNLKDLNTAQLGSGNGESYKETIKLDGTGTSGGQMTLASADGTVKTTLDTTGITIANGPKFTSSGIDAANQQIHNVTAGTKDADAVNVKQLQSARTLLTQGTNTTLADIDADGHHTYTVNVDNLAVKANGTGTTVALANGINFKNGTNTTSSVDANGNVTIDTKNLALKANGTNTATVTMDNGINFKNGTNTTATVGTDGTVTINATHNKLSTVSAATGDNDNVTLTLTDADGNTVTSTGLKNTYTTVTKNGTAHTVTFARNDGTTQTLSLGDLDGASTEALNKAAAKATSEVTNGTNVASVTKTAGTNGQNIYTVNVDDLAVKTTSGEKKSVHLADGLVFADGTNTTATVGDNGTIKFNVSDAAIKKQAVQAVNVTGDNKNVTVTPETNADGTLKTFTVTATHNKLNATGAATKATADSNAVTLTLQDADGNTTTTGLTDTYTTVSKDATTKKVTFKRNDSETQTLDLSDLGGITAAQDKYITGGTVSYDTNGNGTASLTGTNGLTASIRGLKDTKVSSGTASYMDAQGNATMNGSAVLTMNDGSTATISGLKDDYITSAAVGAENNHVTMTRLGGGTVDLNLNPILEKYSLSDYHLVGAGTTHDQAYAVDSNGTVTLNVVDDKNPTGTPKTIQITGLASQSGVSAGRTTVTSSDQSVTINDSSPNSDTHTYDIKVDYSKIPANLKVQYRGDNDTAGSNTMNTATAFTGTANQIVTTAANGKVSFKLADDISGIKSVTTGNSKLNTDGLTVTNGPTFTKSNIDVNNQQIHKVTAGESDTDAANVGQVKAATTEVQAGTNVSVGKPATDSTDNHKIYTVNVDNLSLSQNGTKVGTGVALKDGLDFQNGTNTTASVTADGKVSFSISNDAIKAQAKDAVVLAAGDNVTIGTPTDANNVKTYTVSVNDLKLQADGADKATRKLSDGINFAGGTNTMADVTADGKVTYDLKDSISLNQVQTGESKLNTNGLTITGGPKVLKSGIDAGNKQITNVASGGTVESNAATIGDLKKAIETASAGTTASGFKTKGNYGEAVTSRLDKQLNIVGDVDTTKVAKDNLSNDNVGVVTSTDTNGNATLTVKLNKDINLGENGSVTTGSTLMNKTGITNGNMSLGADGLTIQNGPKFTNNGINAANQKVTGVANGTNPNDAVNVSQLEAVKSDVTTGWTIAGKNASGTDLTANIGKGKTVSYAGGKYATATLSVDSTTGNATVAVDAVTNTLSVGADGKITSNGDGLTTTGAVKDAINGAYWTIQAGNATGSAQKVSAGSTITFNAGSNLSLSQDGTNFTYALNTDLQNMTSVTAKDQKDNTAVLTGEGLKVSDKDGNSLTQHATEIRLHDATKTATGTTTDVVLNKQGLQNGGHTITGVANGTVDAGSQDAINGSLLYELQQKVTNATNTGATVSYTAQTASLTTTDGKAALTGTTDGLVTGTNLTSVLNSLSWTAQSSQVGSGQNNGSTLQSITAGSKVGFIAGNNMILTQDGTNFTYALNSSLTGMNTIAFTGLGSGASNLTIGLQNGGGANPDKGYYITGLSNTKWDQSNYEGTRAATEAQLREAIDKVSAATGTGGFGLTADEGANNGGEKKVSQTLGRTIAIQGDGTYGADGTVVKQGNISTVAYTDNAGPTGAIKVKLNKDIDLSEAGSLTIGASKVSAGSIVLDNTGDAAKKIALNSTAGTASIGGVTVNGTAKTIMGLANTTWDGTAVSGRAATEDQLAKAISDASTQASNSELHIRKGTYGVGKDKDGQYLADPKGKNSVSIDVVNAKGAVDGQVVINDVAKASELGTVGELADNLKNPNGGPTTVVQAVNKVNQKVDDSLKQVNGDVTNAVTEAKKHTKVQSVDSDNNVTIDGTTTNADGGTVYKLGLNKQHMNLDKVHIYGTEGKVTAKDVEAETVKTGNTTVADGRVVVGGDNGIKIEANDGQQTILGLSNRTWNGRAVSGRAATEDQLQQAVENATATAAQNEQHIQAGNYNVGLGKGLDGKAIDKNSVAINVVSGDGTKPGDVKGQVVINNVAKADELGDVAKLNDTVKNADGRPTSTVDAINNLDKRVETTVGDNVYSGVKGKEIADGDSATTAIGKLNNRMNDIYTTAGQHSSVSTADTNLTLSESKNTSGGTDYKIGLNKDQINLGNLTIKGNEGSIEANSIKSDSFTAGDTVVNKDGIKVGDQSALTGDSLKVNGKTYVDDKGVNANGQVIRNVGDGKDDGDAVNVKQVNDLAARQGEVIGQNAAHINQLDRAVNRLDSRINRVGAGAAALAALHPGNYDPDDKVDFVAGFGNYRGASAAAVGMYYHPDETTTMSVGASFGGGENMVNAGITWKMGKDSGHMRTQAATKAVPVQFVAAPTQTTQPTGQTEGTKTPQPVTAVTTTASGQQVPIVAAYLPSVDNSTRAENDELKELLARQTAILEKLAEQKTAAAPAAAAAPVSGEDLFPDVPENHWAYDFVAKAGALKDCRVEAPANNPMLTRNDFAQILYTALKNGATKNPALNKDNGLNRLASEFRVELKNVKR</sequence>
<dbReference type="Gene3D" id="2.150.10.10">
    <property type="entry name" value="Serralysin-like metalloprotease, C-terminal"/>
    <property type="match status" value="7"/>
</dbReference>
<feature type="domain" description="Trimeric autotransporter adhesin YadA-like head" evidence="13">
    <location>
        <begin position="816"/>
        <end position="842"/>
    </location>
</feature>
<feature type="domain" description="Trimeric autotransporter adhesin YadA-like head" evidence="13">
    <location>
        <begin position="676"/>
        <end position="702"/>
    </location>
</feature>
<keyword evidence="8" id="KW-0653">Protein transport</keyword>
<evidence type="ECO:0000313" key="16">
    <source>
        <dbReference type="EMBL" id="EEX69587.1"/>
    </source>
</evidence>
<evidence type="ECO:0000256" key="7">
    <source>
        <dbReference type="ARBA" id="ARBA00022729"/>
    </source>
</evidence>
<evidence type="ECO:0000256" key="6">
    <source>
        <dbReference type="ARBA" id="ARBA00022692"/>
    </source>
</evidence>
<dbReference type="Proteomes" id="UP000003671">
    <property type="component" value="Unassembled WGS sequence"/>
</dbReference>
<feature type="domain" description="Trimeric autotransporter adhesin YadA-like head" evidence="13">
    <location>
        <begin position="506"/>
        <end position="532"/>
    </location>
</feature>
<comment type="subcellular location">
    <subcellularLocation>
        <location evidence="2">Cell outer membrane</location>
    </subcellularLocation>
    <subcellularLocation>
        <location evidence="1">Cell surface</location>
    </subcellularLocation>
</comment>
<proteinExistence type="inferred from homology"/>
<feature type="domain" description="Trimeric autotransporter adhesin YadA-like head" evidence="13">
    <location>
        <begin position="1049"/>
        <end position="1075"/>
    </location>
</feature>
<feature type="domain" description="Trimeric autotransporter adhesin YadA-like head" evidence="13">
    <location>
        <begin position="431"/>
        <end position="454"/>
    </location>
</feature>
<dbReference type="EMBL" id="ABWK02000009">
    <property type="protein sequence ID" value="EEX69587.1"/>
    <property type="molecule type" value="Genomic_DNA"/>
</dbReference>
<gene>
    <name evidence="16" type="ORF">MITSMUL_03636</name>
</gene>
<dbReference type="Pfam" id="PF03895">
    <property type="entry name" value="YadA_anchor"/>
    <property type="match status" value="1"/>
</dbReference>
<organism evidence="16 17">
    <name type="scientific">Mitsuokella multacida DSM 20544</name>
    <dbReference type="NCBI Taxonomy" id="500635"/>
    <lineage>
        <taxon>Bacteria</taxon>
        <taxon>Bacillati</taxon>
        <taxon>Bacillota</taxon>
        <taxon>Negativicutes</taxon>
        <taxon>Selenomonadales</taxon>
        <taxon>Selenomonadaceae</taxon>
        <taxon>Mitsuokella</taxon>
    </lineage>
</organism>
<keyword evidence="10" id="KW-0998">Cell outer membrane</keyword>
<dbReference type="Gene3D" id="6.10.250.2120">
    <property type="match status" value="1"/>
</dbReference>
<feature type="domain" description="Trimeric autotransporter adhesin YadA-like stalk" evidence="14">
    <location>
        <begin position="2298"/>
        <end position="2334"/>
    </location>
</feature>
<evidence type="ECO:0000259" key="15">
    <source>
        <dbReference type="Pfam" id="PF13018"/>
    </source>
</evidence>
<dbReference type="InterPro" id="IPR045584">
    <property type="entry name" value="Pilin-like"/>
</dbReference>
<dbReference type="InterPro" id="IPR008640">
    <property type="entry name" value="Adhesin_Head_dom"/>
</dbReference>
<accession>C9KKD7</accession>
<dbReference type="Gene3D" id="2.20.70.140">
    <property type="match status" value="4"/>
</dbReference>
<dbReference type="PATRIC" id="fig|500635.8.peg.1027"/>
<keyword evidence="17" id="KW-1185">Reference proteome</keyword>
<feature type="domain" description="Trimeric autotransporter adhesin YadA-like head" evidence="13">
    <location>
        <begin position="625"/>
        <end position="647"/>
    </location>
</feature>
<evidence type="ECO:0000256" key="10">
    <source>
        <dbReference type="ARBA" id="ARBA00023237"/>
    </source>
</evidence>
<reference evidence="16" key="1">
    <citation type="submission" date="2009-09" db="EMBL/GenBank/DDBJ databases">
        <authorList>
            <person name="Weinstock G."/>
            <person name="Sodergren E."/>
            <person name="Clifton S."/>
            <person name="Fulton L."/>
            <person name="Fulton B."/>
            <person name="Courtney L."/>
            <person name="Fronick C."/>
            <person name="Harrison M."/>
            <person name="Strong C."/>
            <person name="Farmer C."/>
            <person name="Delahaunty K."/>
            <person name="Markovic C."/>
            <person name="Hall O."/>
            <person name="Minx P."/>
            <person name="Tomlinson C."/>
            <person name="Mitreva M."/>
            <person name="Nelson J."/>
            <person name="Hou S."/>
            <person name="Wollam A."/>
            <person name="Pepin K.H."/>
            <person name="Johnson M."/>
            <person name="Bhonagiri V."/>
            <person name="Nash W.E."/>
            <person name="Warren W."/>
            <person name="Chinwalla A."/>
            <person name="Mardis E.R."/>
            <person name="Wilson R.K."/>
        </authorList>
    </citation>
    <scope>NUCLEOTIDE SEQUENCE [LARGE SCALE GENOMIC DNA]</scope>
    <source>
        <strain evidence="16">DSM 20544</strain>
    </source>
</reference>
<dbReference type="InterPro" id="IPR011049">
    <property type="entry name" value="Serralysin-like_metalloprot_C"/>
</dbReference>
<dbReference type="Gene3D" id="3.30.1300.30">
    <property type="entry name" value="GSPII I/J protein-like"/>
    <property type="match status" value="1"/>
</dbReference>
<feature type="domain" description="ESPR" evidence="15">
    <location>
        <begin position="4"/>
        <end position="37"/>
    </location>
</feature>
<dbReference type="InterPro" id="IPR005594">
    <property type="entry name" value="YadA_C"/>
</dbReference>
<feature type="domain" description="Trimeric autotransporter adhesin YadA-like head" evidence="13">
    <location>
        <begin position="1129"/>
        <end position="1152"/>
    </location>
</feature>
<feature type="domain" description="Trimeric autotransporter adhesin YadA-like stalk" evidence="14">
    <location>
        <begin position="1423"/>
        <end position="1463"/>
    </location>
</feature>
<evidence type="ECO:0000313" key="17">
    <source>
        <dbReference type="Proteomes" id="UP000003671"/>
    </source>
</evidence>
<feature type="domain" description="Trimeric autotransporter adhesin YadA-like stalk" evidence="14">
    <location>
        <begin position="2893"/>
        <end position="2934"/>
    </location>
</feature>
<evidence type="ECO:0000256" key="5">
    <source>
        <dbReference type="ARBA" id="ARBA00022452"/>
    </source>
</evidence>
<dbReference type="SUPFAM" id="SSF101967">
    <property type="entry name" value="Adhesin YadA, collagen-binding domain"/>
    <property type="match status" value="8"/>
</dbReference>
<dbReference type="Gene3D" id="1.20.5.170">
    <property type="match status" value="1"/>
</dbReference>
<dbReference type="HOGENOM" id="CLU_224041_0_0_9"/>
<evidence type="ECO:0000256" key="2">
    <source>
        <dbReference type="ARBA" id="ARBA00004442"/>
    </source>
</evidence>
<evidence type="ECO:0000256" key="8">
    <source>
        <dbReference type="ARBA" id="ARBA00022927"/>
    </source>
</evidence>
<feature type="region of interest" description="Disordered" evidence="11">
    <location>
        <begin position="372"/>
        <end position="401"/>
    </location>
</feature>
<dbReference type="GO" id="GO:0009279">
    <property type="term" value="C:cell outer membrane"/>
    <property type="evidence" value="ECO:0007669"/>
    <property type="project" value="UniProtKB-SubCell"/>
</dbReference>
<feature type="domain" description="Trimeric autotransporter adhesin YadA-like stalk" evidence="14">
    <location>
        <begin position="1601"/>
        <end position="1637"/>
    </location>
</feature>
<feature type="domain" description="Trimeric autotransporter adhesin YadA-like stalk" evidence="14">
    <location>
        <begin position="3726"/>
        <end position="3757"/>
    </location>
</feature>
<feature type="compositionally biased region" description="Low complexity" evidence="11">
    <location>
        <begin position="383"/>
        <end position="400"/>
    </location>
</feature>
<evidence type="ECO:0000256" key="3">
    <source>
        <dbReference type="ARBA" id="ARBA00005848"/>
    </source>
</evidence>
<feature type="domain" description="Trimeric autotransporter adhesin YadA-like head" evidence="13">
    <location>
        <begin position="393"/>
        <end position="417"/>
    </location>
</feature>
<dbReference type="SUPFAM" id="SSF54523">
    <property type="entry name" value="Pili subunits"/>
    <property type="match status" value="1"/>
</dbReference>
<feature type="domain" description="Trimeric autotransporter adhesin YadA-like stalk" evidence="14">
    <location>
        <begin position="913"/>
        <end position="942"/>
    </location>
</feature>
<dbReference type="Pfam" id="PF13018">
    <property type="entry name" value="ESPR"/>
    <property type="match status" value="1"/>
</dbReference>
<dbReference type="InterPro" id="IPR024973">
    <property type="entry name" value="ESPR"/>
</dbReference>
<evidence type="ECO:0000259" key="14">
    <source>
        <dbReference type="Pfam" id="PF05662"/>
    </source>
</evidence>
<feature type="domain" description="Trimeric autotransporter adhesin YadA-like head" evidence="13">
    <location>
        <begin position="1087"/>
        <end position="1112"/>
    </location>
</feature>
<comment type="caution">
    <text evidence="16">The sequence shown here is derived from an EMBL/GenBank/DDBJ whole genome shotgun (WGS) entry which is preliminary data.</text>
</comment>
<dbReference type="InterPro" id="IPR008635">
    <property type="entry name" value="Coiled_stalk_dom"/>
</dbReference>
<protein>
    <submittedName>
        <fullName evidence="16">Hep/Hag repeat protein</fullName>
    </submittedName>
</protein>
<dbReference type="GO" id="GO:0015031">
    <property type="term" value="P:protein transport"/>
    <property type="evidence" value="ECO:0007669"/>
    <property type="project" value="UniProtKB-KW"/>
</dbReference>
<evidence type="ECO:0000259" key="13">
    <source>
        <dbReference type="Pfam" id="PF05658"/>
    </source>
</evidence>
<dbReference type="CDD" id="cd12820">
    <property type="entry name" value="LbR_YadA-like"/>
    <property type="match status" value="3"/>
</dbReference>
<keyword evidence="6" id="KW-0812">Transmembrane</keyword>
<keyword evidence="5" id="KW-1134">Transmembrane beta strand</keyword>
<feature type="domain" description="Trimeric autotransporter adhesin YadA-like head" evidence="13">
    <location>
        <begin position="362"/>
        <end position="376"/>
    </location>
</feature>
<name>C9KKD7_9FIRM</name>
<dbReference type="GO" id="GO:0009986">
    <property type="term" value="C:cell surface"/>
    <property type="evidence" value="ECO:0007669"/>
    <property type="project" value="UniProtKB-SubCell"/>
</dbReference>
<evidence type="ECO:0000256" key="9">
    <source>
        <dbReference type="ARBA" id="ARBA00023136"/>
    </source>
</evidence>
<feature type="domain" description="Trimeric autotransporter adhesin YadA-like head" evidence="13">
    <location>
        <begin position="995"/>
        <end position="1017"/>
    </location>
</feature>
<evidence type="ECO:0000259" key="12">
    <source>
        <dbReference type="Pfam" id="PF03895"/>
    </source>
</evidence>